<reference evidence="1 2" key="1">
    <citation type="submission" date="2023-07" db="EMBL/GenBank/DDBJ databases">
        <title>Genomic Encyclopedia of Type Strains, Phase IV (KMG-IV): sequencing the most valuable type-strain genomes for metagenomic binning, comparative biology and taxonomic classification.</title>
        <authorList>
            <person name="Goeker M."/>
        </authorList>
    </citation>
    <scope>NUCLEOTIDE SEQUENCE [LARGE SCALE GENOMIC DNA]</scope>
    <source>
        <strain evidence="1 2">DSM 46876</strain>
    </source>
</reference>
<protein>
    <submittedName>
        <fullName evidence="1">Uncharacterized protein</fullName>
    </submittedName>
</protein>
<gene>
    <name evidence="1" type="ORF">J2Z48_002928</name>
</gene>
<accession>A0AAJ1THS8</accession>
<dbReference type="RefSeq" id="WP_307254634.1">
    <property type="nucleotide sequence ID" value="NZ_JAUSUV010000017.1"/>
</dbReference>
<comment type="caution">
    <text evidence="1">The sequence shown here is derived from an EMBL/GenBank/DDBJ whole genome shotgun (WGS) entry which is preliminary data.</text>
</comment>
<dbReference type="EMBL" id="JAUSUV010000017">
    <property type="protein sequence ID" value="MDQ0418724.1"/>
    <property type="molecule type" value="Genomic_DNA"/>
</dbReference>
<sequence length="195" mass="23013">MKKKLSPEELLEMVNIMRDKPFRKGNTPYMISTEVLKVVEDLRKIDEKAGKNRNQFIGWILSYHLELLYEKSKKKSDGQLLSKEDLTPVSLSPHLSKSLKSRMYQYIKKYNLTIHLLLIDILHIEKIQANFDLDIFFQEILMKKNEVEDPPPAREQCTTKLPFFLNKELNDSPLSLSGMIEIYIERYLEMFSDLQ</sequence>
<name>A0AAJ1THS8_9BACL</name>
<proteinExistence type="predicted"/>
<evidence type="ECO:0000313" key="1">
    <source>
        <dbReference type="EMBL" id="MDQ0418724.1"/>
    </source>
</evidence>
<evidence type="ECO:0000313" key="2">
    <source>
        <dbReference type="Proteomes" id="UP001238450"/>
    </source>
</evidence>
<dbReference type="AlphaFoldDB" id="A0AAJ1THS8"/>
<dbReference type="Proteomes" id="UP001238450">
    <property type="component" value="Unassembled WGS sequence"/>
</dbReference>
<organism evidence="1 2">
    <name type="scientific">Croceifilum oryzae</name>
    <dbReference type="NCBI Taxonomy" id="1553429"/>
    <lineage>
        <taxon>Bacteria</taxon>
        <taxon>Bacillati</taxon>
        <taxon>Bacillota</taxon>
        <taxon>Bacilli</taxon>
        <taxon>Bacillales</taxon>
        <taxon>Thermoactinomycetaceae</taxon>
        <taxon>Croceifilum</taxon>
    </lineage>
</organism>
<keyword evidence="2" id="KW-1185">Reference proteome</keyword>